<evidence type="ECO:0000256" key="1">
    <source>
        <dbReference type="SAM" id="Phobius"/>
    </source>
</evidence>
<evidence type="ECO:0000313" key="2">
    <source>
        <dbReference type="EMBL" id="KKW42604.1"/>
    </source>
</evidence>
<evidence type="ECO:0000313" key="3">
    <source>
        <dbReference type="Proteomes" id="UP000033870"/>
    </source>
</evidence>
<keyword evidence="1" id="KW-1133">Transmembrane helix</keyword>
<feature type="transmembrane region" description="Helical" evidence="1">
    <location>
        <begin position="50"/>
        <end position="67"/>
    </location>
</feature>
<comment type="caution">
    <text evidence="2">The sequence shown here is derived from an EMBL/GenBank/DDBJ whole genome shotgun (WGS) entry which is preliminary data.</text>
</comment>
<feature type="transmembrane region" description="Helical" evidence="1">
    <location>
        <begin position="220"/>
        <end position="240"/>
    </location>
</feature>
<dbReference type="EMBL" id="LCRX01000005">
    <property type="protein sequence ID" value="KKW42604.1"/>
    <property type="molecule type" value="Genomic_DNA"/>
</dbReference>
<reference evidence="2 3" key="1">
    <citation type="journal article" date="2015" name="Nature">
        <title>rRNA introns, odd ribosomes, and small enigmatic genomes across a large radiation of phyla.</title>
        <authorList>
            <person name="Brown C.T."/>
            <person name="Hug L.A."/>
            <person name="Thomas B.C."/>
            <person name="Sharon I."/>
            <person name="Castelle C.J."/>
            <person name="Singh A."/>
            <person name="Wilkins M.J."/>
            <person name="Williams K.H."/>
            <person name="Banfield J.F."/>
        </authorList>
    </citation>
    <scope>NUCLEOTIDE SEQUENCE [LARGE SCALE GENOMIC DNA]</scope>
</reference>
<accession>A0A0G2BAT3</accession>
<sequence>MGKFTSYTTTILRLLDCSLQLSFTILNAFFALFAFVYSGLAFRYPDYANRFIWVLIIWVLSIGIYWLRLRFAGMETPFPTVFSTLLDTKGSKKVGGSFERLIIFLAAVSLSFYLTTRIIDFLTGPIVWPIFSPSAVVGAVERLYYGLMTMVLVMNALVMVVLYVLHHGGERAERLRARMPLLAAAFFFCIWLSFVATPFVSAVWQTPGMHSLIQRVAGTFFAPALFIVNIRTLFFPGFLFKKI</sequence>
<proteinExistence type="predicted"/>
<dbReference type="STRING" id="1619044.UY92_C0005G0026"/>
<keyword evidence="1" id="KW-0812">Transmembrane</keyword>
<dbReference type="Proteomes" id="UP000033870">
    <property type="component" value="Unassembled WGS sequence"/>
</dbReference>
<dbReference type="AlphaFoldDB" id="A0A0G2BAT3"/>
<feature type="transmembrane region" description="Helical" evidence="1">
    <location>
        <begin position="21"/>
        <end position="44"/>
    </location>
</feature>
<feature type="transmembrane region" description="Helical" evidence="1">
    <location>
        <begin position="143"/>
        <end position="165"/>
    </location>
</feature>
<feature type="transmembrane region" description="Helical" evidence="1">
    <location>
        <begin position="101"/>
        <end position="131"/>
    </location>
</feature>
<feature type="transmembrane region" description="Helical" evidence="1">
    <location>
        <begin position="177"/>
        <end position="200"/>
    </location>
</feature>
<keyword evidence="1" id="KW-0472">Membrane</keyword>
<name>A0A0G2BAT3_9BACT</name>
<gene>
    <name evidence="2" type="ORF">UY92_C0005G0026</name>
</gene>
<protein>
    <submittedName>
        <fullName evidence="2">Uncharacterized protein</fullName>
    </submittedName>
</protein>
<organism evidence="2 3">
    <name type="scientific">Candidatus Magasanikbacteria bacterium GW2011_GWA2_56_11</name>
    <dbReference type="NCBI Taxonomy" id="1619044"/>
    <lineage>
        <taxon>Bacteria</taxon>
        <taxon>Candidatus Magasanikiibacteriota</taxon>
    </lineage>
</organism>